<evidence type="ECO:0000313" key="2">
    <source>
        <dbReference type="EMBL" id="CAB3263321.1"/>
    </source>
</evidence>
<name>A0A6F9DJE0_9ASCI</name>
<sequence length="262" mass="29874">MKKTAVRHLILSMPIYSNNGITGWGQCTHFPKPDIILLEREAHSSDNARRLLLETACTTSKMRLLRSLRIKNSNYYATRPLFVKVHDGHVNNDEKTYQLYDQSNVFPDLVYKETFRPNRMFTFKVHNTYYLFVNYTLARVETNIQLLSPIIKMINESFQSYDFVEAAQLLKYIPSENRALSDVLAVLSSTQLNNERMNVFFDSQTNLSTEGGIDDKVLPQNLLKSAFITLLSSVTSPAANAFLSFLVIQALFWGIALSLVSA</sequence>
<gene>
    <name evidence="2" type="primary">LOC108950678-001</name>
</gene>
<dbReference type="EMBL" id="LR787459">
    <property type="protein sequence ID" value="CAB3263321.1"/>
    <property type="molecule type" value="mRNA"/>
</dbReference>
<proteinExistence type="evidence at transcript level"/>
<protein>
    <submittedName>
        <fullName evidence="2">Uncharacterized protein LOC108950678</fullName>
    </submittedName>
</protein>
<accession>A0A6F9DJE0</accession>
<dbReference type="AlphaFoldDB" id="A0A6F9DJE0"/>
<keyword evidence="1" id="KW-0472">Membrane</keyword>
<keyword evidence="1" id="KW-0812">Transmembrane</keyword>
<evidence type="ECO:0000256" key="1">
    <source>
        <dbReference type="SAM" id="Phobius"/>
    </source>
</evidence>
<keyword evidence="1" id="KW-1133">Transmembrane helix</keyword>
<feature type="transmembrane region" description="Helical" evidence="1">
    <location>
        <begin position="241"/>
        <end position="260"/>
    </location>
</feature>
<organism evidence="2">
    <name type="scientific">Phallusia mammillata</name>
    <dbReference type="NCBI Taxonomy" id="59560"/>
    <lineage>
        <taxon>Eukaryota</taxon>
        <taxon>Metazoa</taxon>
        <taxon>Chordata</taxon>
        <taxon>Tunicata</taxon>
        <taxon>Ascidiacea</taxon>
        <taxon>Phlebobranchia</taxon>
        <taxon>Ascidiidae</taxon>
        <taxon>Phallusia</taxon>
    </lineage>
</organism>
<reference evidence="2" key="1">
    <citation type="submission" date="2020-04" db="EMBL/GenBank/DDBJ databases">
        <authorList>
            <person name="Neveu A P."/>
        </authorList>
    </citation>
    <scope>NUCLEOTIDE SEQUENCE</scope>
    <source>
        <tissue evidence="2">Whole embryo</tissue>
    </source>
</reference>